<evidence type="ECO:0000256" key="1">
    <source>
        <dbReference type="SAM" id="SignalP"/>
    </source>
</evidence>
<dbReference type="Proteomes" id="UP000001930">
    <property type="component" value="Chromosome II"/>
</dbReference>
<reference evidence="2 3" key="1">
    <citation type="journal article" date="2005" name="BMC Genomics">
        <title>Bacterial genome adaptation to niches: divergence of the potential virulence genes in three Burkholderia species of different survival strategies.</title>
        <authorList>
            <person name="Kim H.S."/>
            <person name="Schell M.A."/>
            <person name="Yu Y."/>
            <person name="Ulrich R.L."/>
            <person name="Sarria S.H."/>
            <person name="Nierman W.C."/>
            <person name="DeShazer D."/>
        </authorList>
    </citation>
    <scope>NUCLEOTIDE SEQUENCE [LARGE SCALE GENOMIC DNA]</scope>
    <source>
        <strain evidence="3">ATCC 700388 / DSM 13276 / CCUG 48851 / CIP 106301 / E264</strain>
    </source>
</reference>
<keyword evidence="1" id="KW-0732">Signal</keyword>
<dbReference type="AlphaFoldDB" id="Q2T7D2"/>
<protein>
    <recommendedName>
        <fullName evidence="4">Lipoprotein</fullName>
    </recommendedName>
</protein>
<feature type="signal peptide" evidence="1">
    <location>
        <begin position="1"/>
        <end position="25"/>
    </location>
</feature>
<accession>Q2T7D2</accession>
<dbReference type="RefSeq" id="WP_009895924.1">
    <property type="nucleotide sequence ID" value="NC_007650.1"/>
</dbReference>
<evidence type="ECO:0008006" key="4">
    <source>
        <dbReference type="Google" id="ProtNLM"/>
    </source>
</evidence>
<feature type="chain" id="PRO_5007701291" description="Lipoprotein" evidence="1">
    <location>
        <begin position="26"/>
        <end position="250"/>
    </location>
</feature>
<gene>
    <name evidence="2" type="ordered locus">BTH_II0720</name>
</gene>
<dbReference type="HOGENOM" id="CLU_1127419_0_0_4"/>
<evidence type="ECO:0000313" key="3">
    <source>
        <dbReference type="Proteomes" id="UP000001930"/>
    </source>
</evidence>
<dbReference type="EMBL" id="CP000085">
    <property type="protein sequence ID" value="ABC34573.1"/>
    <property type="molecule type" value="Genomic_DNA"/>
</dbReference>
<dbReference type="KEGG" id="bte:BTH_II0720"/>
<organism evidence="2 3">
    <name type="scientific">Burkholderia thailandensis (strain ATCC 700388 / DSM 13276 / CCUG 48851 / CIP 106301 / E264)</name>
    <dbReference type="NCBI Taxonomy" id="271848"/>
    <lineage>
        <taxon>Bacteria</taxon>
        <taxon>Pseudomonadati</taxon>
        <taxon>Pseudomonadota</taxon>
        <taxon>Betaproteobacteria</taxon>
        <taxon>Burkholderiales</taxon>
        <taxon>Burkholderiaceae</taxon>
        <taxon>Burkholderia</taxon>
        <taxon>pseudomallei group</taxon>
    </lineage>
</organism>
<proteinExistence type="predicted"/>
<evidence type="ECO:0000313" key="2">
    <source>
        <dbReference type="EMBL" id="ABC34573.1"/>
    </source>
</evidence>
<keyword evidence="3" id="KW-1185">Reference proteome</keyword>
<sequence>MKRNLLTVTLLAALVAPPVIPLVCAEPQPGASSAAAGPTDSLVNYQEFKMPSGPDRVRRTILTTDPDDPRRTVTIDQVLTRTGPDKLTFVRGEQPADATLYRQKICQKMGGVDATNDGEITINDQILNFSLCRTVGQQPVSNKNASAAKLPDYGITIIVPAVQAKFAQQSYLPMHVWTSTPVAGNVDISISSGATGFLSIRQYGYAGVNTFQPTFTFKPFVLGTFPVTARACAPQVGCQDDKRGIVTVVR</sequence>
<dbReference type="GeneID" id="45118203"/>
<name>Q2T7D2_BURTA</name>